<protein>
    <submittedName>
        <fullName evidence="1">Uncharacterized protein</fullName>
    </submittedName>
</protein>
<proteinExistence type="predicted"/>
<sequence>MAVDQMLQAGVPSEVYDPLAKQLSVKLNRELLEREGSARVVYLLLEKCPSFLQTYTPEVQPILWGMVAKEAENGFRARQLTTLLAHNCLSSEDARRVKAVAEKLPIR</sequence>
<organism evidence="1 2">
    <name type="scientific">Angomonas deanei</name>
    <dbReference type="NCBI Taxonomy" id="59799"/>
    <lineage>
        <taxon>Eukaryota</taxon>
        <taxon>Discoba</taxon>
        <taxon>Euglenozoa</taxon>
        <taxon>Kinetoplastea</taxon>
        <taxon>Metakinetoplastina</taxon>
        <taxon>Trypanosomatida</taxon>
        <taxon>Trypanosomatidae</taxon>
        <taxon>Strigomonadinae</taxon>
        <taxon>Angomonas</taxon>
    </lineage>
</organism>
<evidence type="ECO:0000313" key="2">
    <source>
        <dbReference type="Proteomes" id="UP000515908"/>
    </source>
</evidence>
<dbReference type="AlphaFoldDB" id="A0A7G2CGS8"/>
<dbReference type="VEuPathDB" id="TriTrypDB:ADEAN_000487000"/>
<dbReference type="Proteomes" id="UP000515908">
    <property type="component" value="Chromosome 08"/>
</dbReference>
<dbReference type="EMBL" id="LR877152">
    <property type="protein sequence ID" value="CAD2217392.1"/>
    <property type="molecule type" value="Genomic_DNA"/>
</dbReference>
<accession>A0A7G2CGS8</accession>
<reference evidence="1 2" key="1">
    <citation type="submission" date="2020-08" db="EMBL/GenBank/DDBJ databases">
        <authorList>
            <person name="Newling K."/>
            <person name="Davey J."/>
            <person name="Forrester S."/>
        </authorList>
    </citation>
    <scope>NUCLEOTIDE SEQUENCE [LARGE SCALE GENOMIC DNA]</scope>
    <source>
        <strain evidence="2">Crithidia deanei Carvalho (ATCC PRA-265)</strain>
    </source>
</reference>
<evidence type="ECO:0000313" key="1">
    <source>
        <dbReference type="EMBL" id="CAD2217392.1"/>
    </source>
</evidence>
<gene>
    <name evidence="1" type="ORF">ADEAN_000487000</name>
</gene>
<keyword evidence="2" id="KW-1185">Reference proteome</keyword>
<name>A0A7G2CGS8_9TRYP</name>